<dbReference type="Pfam" id="PF15002">
    <property type="entry name" value="ERK-JNK_inhib"/>
    <property type="match status" value="1"/>
</dbReference>
<keyword evidence="1" id="KW-0732">Signal</keyword>
<sequence length="261" mass="29677">MDLLQFLTSLSVLLLSGTGVTDTLRTSLDPSLEIYKKMFEVKRREQLLALKNLAQLNDVHQQYKILDVMLKGLFKVLEDSRTVLTAAGVLPDGPFPQDEKLKDAFSQVVENTAFFGDVVLRFPRIVHHYFDHNSNWNLLIRWGISFCNQSGVFDQGPHSPILGLMAQELGISEKHSDFQNPFKVDRTEVSCWGLWPCLHCVCRALGGQDQQELQHLEWSVRALDLEPEVPGFGSNLPLTHWYLWASCWPCLRLSFLSVHAG</sequence>
<dbReference type="GO" id="GO:0030674">
    <property type="term" value="F:protein-macromolecule adaptor activity"/>
    <property type="evidence" value="ECO:0007669"/>
    <property type="project" value="Ensembl"/>
</dbReference>
<feature type="chain" id="PRO_5034917702" evidence="1">
    <location>
        <begin position="24"/>
        <end position="261"/>
    </location>
</feature>
<keyword evidence="3" id="KW-1185">Reference proteome</keyword>
<dbReference type="GO" id="GO:1990402">
    <property type="term" value="P:embryonic liver development"/>
    <property type="evidence" value="ECO:0007669"/>
    <property type="project" value="Ensembl"/>
</dbReference>
<reference evidence="2" key="1">
    <citation type="submission" date="2019-05" db="EMBL/GenBank/DDBJ databases">
        <authorList>
            <person name="Zhang S."/>
            <person name="Liu J."/>
        </authorList>
    </citation>
    <scope>NUCLEOTIDE SEQUENCE [LARGE SCALE GENOMIC DNA]</scope>
</reference>
<dbReference type="GeneTree" id="ENSGT00390000020164"/>
<dbReference type="GO" id="GO:0034126">
    <property type="term" value="P:positive regulation of MyD88-dependent toll-like receptor signaling pathway"/>
    <property type="evidence" value="ECO:0007669"/>
    <property type="project" value="Ensembl"/>
</dbReference>
<dbReference type="GO" id="GO:0035162">
    <property type="term" value="P:embryonic hemopoiesis"/>
    <property type="evidence" value="ECO:0007669"/>
    <property type="project" value="Ensembl"/>
</dbReference>
<dbReference type="AlphaFoldDB" id="A0A8B9X4H0"/>
<dbReference type="GO" id="GO:0030177">
    <property type="term" value="P:positive regulation of Wnt signaling pathway"/>
    <property type="evidence" value="ECO:0007669"/>
    <property type="project" value="Ensembl"/>
</dbReference>
<dbReference type="Ensembl" id="ENSBGRT00000017528.1">
    <property type="protein sequence ID" value="ENSBGRP00000015213.1"/>
    <property type="gene ID" value="ENSBGRG00000009488.1"/>
</dbReference>
<evidence type="ECO:0000313" key="2">
    <source>
        <dbReference type="Ensembl" id="ENSBGRP00000015213.1"/>
    </source>
</evidence>
<organism evidence="2 3">
    <name type="scientific">Bos mutus grunniens</name>
    <name type="common">Wild yak</name>
    <name type="synonym">Bos grunniens</name>
    <dbReference type="NCBI Taxonomy" id="30521"/>
    <lineage>
        <taxon>Eukaryota</taxon>
        <taxon>Metazoa</taxon>
        <taxon>Chordata</taxon>
        <taxon>Craniata</taxon>
        <taxon>Vertebrata</taxon>
        <taxon>Euteleostomi</taxon>
        <taxon>Mammalia</taxon>
        <taxon>Eutheria</taxon>
        <taxon>Laurasiatheria</taxon>
        <taxon>Artiodactyla</taxon>
        <taxon>Ruminantia</taxon>
        <taxon>Pecora</taxon>
        <taxon>Bovidae</taxon>
        <taxon>Bovinae</taxon>
        <taxon>Bos</taxon>
    </lineage>
</organism>
<dbReference type="GO" id="GO:0001890">
    <property type="term" value="P:placenta development"/>
    <property type="evidence" value="ECO:0007669"/>
    <property type="project" value="Ensembl"/>
</dbReference>
<reference evidence="2" key="3">
    <citation type="submission" date="2025-09" db="UniProtKB">
        <authorList>
            <consortium name="Ensembl"/>
        </authorList>
    </citation>
    <scope>IDENTIFICATION</scope>
</reference>
<dbReference type="GO" id="GO:0005829">
    <property type="term" value="C:cytosol"/>
    <property type="evidence" value="ECO:0007669"/>
    <property type="project" value="Ensembl"/>
</dbReference>
<dbReference type="Proteomes" id="UP000694520">
    <property type="component" value="Chromosome 5"/>
</dbReference>
<dbReference type="GO" id="GO:0030278">
    <property type="term" value="P:regulation of ossification"/>
    <property type="evidence" value="ECO:0007669"/>
    <property type="project" value="Ensembl"/>
</dbReference>
<dbReference type="PANTHER" id="PTHR14735:SF1">
    <property type="entry name" value="COILED-COIL DOMAIN-CONTAINING PROTEIN 134"/>
    <property type="match status" value="1"/>
</dbReference>
<evidence type="ECO:0000313" key="3">
    <source>
        <dbReference type="Proteomes" id="UP000694520"/>
    </source>
</evidence>
<dbReference type="GO" id="GO:0021591">
    <property type="term" value="P:ventricular system development"/>
    <property type="evidence" value="ECO:0007669"/>
    <property type="project" value="Ensembl"/>
</dbReference>
<dbReference type="GO" id="GO:0001525">
    <property type="term" value="P:angiogenesis"/>
    <property type="evidence" value="ECO:0007669"/>
    <property type="project" value="Ensembl"/>
</dbReference>
<reference evidence="2" key="2">
    <citation type="submission" date="2025-08" db="UniProtKB">
        <authorList>
            <consortium name="Ensembl"/>
        </authorList>
    </citation>
    <scope>IDENTIFICATION</scope>
</reference>
<dbReference type="InterPro" id="IPR026321">
    <property type="entry name" value="CC134"/>
</dbReference>
<name>A0A8B9X4H0_BOSMU</name>
<dbReference type="GO" id="GO:0005788">
    <property type="term" value="C:endoplasmic reticulum lumen"/>
    <property type="evidence" value="ECO:0007669"/>
    <property type="project" value="Ensembl"/>
</dbReference>
<dbReference type="PANTHER" id="PTHR14735">
    <property type="entry name" value="COILED-COIL DOMAIN-CONTAINING PROTEIN 134"/>
    <property type="match status" value="1"/>
</dbReference>
<proteinExistence type="predicted"/>
<protein>
    <submittedName>
        <fullName evidence="2">Coiled-coil domain containing 134</fullName>
    </submittedName>
</protein>
<evidence type="ECO:0000256" key="1">
    <source>
        <dbReference type="SAM" id="SignalP"/>
    </source>
</evidence>
<feature type="signal peptide" evidence="1">
    <location>
        <begin position="1"/>
        <end position="23"/>
    </location>
</feature>
<gene>
    <name evidence="2" type="primary">CCDC134</name>
</gene>
<accession>A0A8B9X4H0</accession>